<keyword evidence="2" id="KW-1185">Reference proteome</keyword>
<evidence type="ECO:0000313" key="1">
    <source>
        <dbReference type="EMBL" id="SNR77196.1"/>
    </source>
</evidence>
<protein>
    <recommendedName>
        <fullName evidence="3">DUF4230 domain-containing protein</fullName>
    </recommendedName>
</protein>
<evidence type="ECO:0000313" key="2">
    <source>
        <dbReference type="Proteomes" id="UP000198310"/>
    </source>
</evidence>
<name>A0A238Z1G1_9BACT</name>
<dbReference type="AlphaFoldDB" id="A0A238Z1G1"/>
<dbReference type="RefSeq" id="WP_055562289.1">
    <property type="nucleotide sequence ID" value="NZ_FZNS01000006.1"/>
</dbReference>
<dbReference type="Proteomes" id="UP000198310">
    <property type="component" value="Unassembled WGS sequence"/>
</dbReference>
<evidence type="ECO:0008006" key="3">
    <source>
        <dbReference type="Google" id="ProtNLM"/>
    </source>
</evidence>
<sequence>MPLARLLRRLLPLAFLLGLGWFLWTKVRPALSTFENPLDPKPRVTVTHNTVLEKVEDLGRLELVRYHFKDVVEYKKSTYRFLPDAKVALIVAGDAVGCLDLRKVRPQDVVLEGDSIVRLALPAPELCTWQVDHSQSRVYSVENGFFQDAELVDAGYKYAEQNVRQAALQSGILAQTEQNAEKILKPMLETMTGRRVILTRQMQNPVRPARR</sequence>
<gene>
    <name evidence="1" type="ORF">SAMN06269173_106264</name>
</gene>
<proteinExistence type="predicted"/>
<accession>A0A238Z1G1</accession>
<dbReference type="InterPro" id="IPR025324">
    <property type="entry name" value="DUF4230"/>
</dbReference>
<dbReference type="EMBL" id="FZNS01000006">
    <property type="protein sequence ID" value="SNR77196.1"/>
    <property type="molecule type" value="Genomic_DNA"/>
</dbReference>
<organism evidence="1 2">
    <name type="scientific">Hymenobacter mucosus</name>
    <dbReference type="NCBI Taxonomy" id="1411120"/>
    <lineage>
        <taxon>Bacteria</taxon>
        <taxon>Pseudomonadati</taxon>
        <taxon>Bacteroidota</taxon>
        <taxon>Cytophagia</taxon>
        <taxon>Cytophagales</taxon>
        <taxon>Hymenobacteraceae</taxon>
        <taxon>Hymenobacter</taxon>
    </lineage>
</organism>
<reference evidence="2" key="1">
    <citation type="submission" date="2017-06" db="EMBL/GenBank/DDBJ databases">
        <authorList>
            <person name="Varghese N."/>
            <person name="Submissions S."/>
        </authorList>
    </citation>
    <scope>NUCLEOTIDE SEQUENCE [LARGE SCALE GENOMIC DNA]</scope>
    <source>
        <strain evidence="2">DSM 28041</strain>
    </source>
</reference>
<dbReference type="Pfam" id="PF14014">
    <property type="entry name" value="DUF4230"/>
    <property type="match status" value="1"/>
</dbReference>